<keyword evidence="2" id="KW-1185">Reference proteome</keyword>
<dbReference type="AlphaFoldDB" id="A0A4C1ZPH1"/>
<sequence>MESAVETPPRTRRAPPRARFGNNQILYPYLRALSDVHHCEREFWWPTHPSITPTPLSIDPLVLHHIYDSRGQQCTTDSSEVVIERAQLLTPERVRYPYERERGIRQWKKLSRMRVPIPKYEMPEHIRRCNVANTSQHEWAALKGSVTQRDHLSTTCRHQTRTLRNSPLLPAFHNK</sequence>
<organism evidence="1 2">
    <name type="scientific">Eumeta variegata</name>
    <name type="common">Bagworm moth</name>
    <name type="synonym">Eumeta japonica</name>
    <dbReference type="NCBI Taxonomy" id="151549"/>
    <lineage>
        <taxon>Eukaryota</taxon>
        <taxon>Metazoa</taxon>
        <taxon>Ecdysozoa</taxon>
        <taxon>Arthropoda</taxon>
        <taxon>Hexapoda</taxon>
        <taxon>Insecta</taxon>
        <taxon>Pterygota</taxon>
        <taxon>Neoptera</taxon>
        <taxon>Endopterygota</taxon>
        <taxon>Lepidoptera</taxon>
        <taxon>Glossata</taxon>
        <taxon>Ditrysia</taxon>
        <taxon>Tineoidea</taxon>
        <taxon>Psychidae</taxon>
        <taxon>Oiketicinae</taxon>
        <taxon>Eumeta</taxon>
    </lineage>
</organism>
<reference evidence="1 2" key="1">
    <citation type="journal article" date="2019" name="Commun. Biol.">
        <title>The bagworm genome reveals a unique fibroin gene that provides high tensile strength.</title>
        <authorList>
            <person name="Kono N."/>
            <person name="Nakamura H."/>
            <person name="Ohtoshi R."/>
            <person name="Tomita M."/>
            <person name="Numata K."/>
            <person name="Arakawa K."/>
        </authorList>
    </citation>
    <scope>NUCLEOTIDE SEQUENCE [LARGE SCALE GENOMIC DNA]</scope>
</reference>
<protein>
    <submittedName>
        <fullName evidence="1">Uncharacterized protein</fullName>
    </submittedName>
</protein>
<comment type="caution">
    <text evidence="1">The sequence shown here is derived from an EMBL/GenBank/DDBJ whole genome shotgun (WGS) entry which is preliminary data.</text>
</comment>
<evidence type="ECO:0000313" key="2">
    <source>
        <dbReference type="Proteomes" id="UP000299102"/>
    </source>
</evidence>
<name>A0A4C1ZPH1_EUMVA</name>
<accession>A0A4C1ZPH1</accession>
<gene>
    <name evidence="1" type="ORF">EVAR_67602_1</name>
</gene>
<evidence type="ECO:0000313" key="1">
    <source>
        <dbReference type="EMBL" id="GBP89790.1"/>
    </source>
</evidence>
<dbReference type="EMBL" id="BGZK01002030">
    <property type="protein sequence ID" value="GBP89790.1"/>
    <property type="molecule type" value="Genomic_DNA"/>
</dbReference>
<dbReference type="Proteomes" id="UP000299102">
    <property type="component" value="Unassembled WGS sequence"/>
</dbReference>
<proteinExistence type="predicted"/>